<feature type="disulfide bond" evidence="9">
    <location>
        <begin position="325"/>
        <end position="348"/>
    </location>
</feature>
<feature type="disulfide bond" evidence="9">
    <location>
        <begin position="375"/>
        <end position="452"/>
    </location>
</feature>
<dbReference type="SUPFAM" id="SSF57440">
    <property type="entry name" value="Kringle-like"/>
    <property type="match status" value="5"/>
</dbReference>
<comment type="similarity">
    <text evidence="7">Belongs to the peptidase S1 family. CLIP subfamily.</text>
</comment>
<dbReference type="Gene3D" id="2.40.20.10">
    <property type="entry name" value="Plasminogen Kringle 4"/>
    <property type="match status" value="5"/>
</dbReference>
<feature type="disulfide bond" evidence="9">
    <location>
        <begin position="279"/>
        <end position="302"/>
    </location>
</feature>
<keyword evidence="5" id="KW-0677">Repeat</keyword>
<keyword evidence="3 9" id="KW-0420">Kringle</keyword>
<dbReference type="PANTHER" id="PTHR24261">
    <property type="entry name" value="PLASMINOGEN-RELATED"/>
    <property type="match status" value="1"/>
</dbReference>
<feature type="domain" description="Kringle" evidence="10">
    <location>
        <begin position="320"/>
        <end position="353"/>
    </location>
</feature>
<evidence type="ECO:0000256" key="8">
    <source>
        <dbReference type="PIRNR" id="PIRNR001152"/>
    </source>
</evidence>
<dbReference type="InterPro" id="IPR024174">
    <property type="entry name" value="HGF/MST1"/>
</dbReference>
<dbReference type="PRINTS" id="PR00018">
    <property type="entry name" value="KRINGLE"/>
</dbReference>
<dbReference type="Gene3D" id="2.40.10.10">
    <property type="entry name" value="Trypsin-like serine proteases"/>
    <property type="match status" value="1"/>
</dbReference>
<dbReference type="Gene3D" id="3.50.4.10">
    <property type="entry name" value="Hepatocyte Growth Factor"/>
    <property type="match status" value="1"/>
</dbReference>
<name>A0A218V7U2_9PASE</name>
<dbReference type="PROSITE" id="PS00135">
    <property type="entry name" value="TRYPSIN_SER"/>
    <property type="match status" value="1"/>
</dbReference>
<dbReference type="PROSITE" id="PS00021">
    <property type="entry name" value="KRINGLE_1"/>
    <property type="match status" value="5"/>
</dbReference>
<keyword evidence="2" id="KW-0964">Secreted</keyword>
<feature type="domain" description="Kringle" evidence="10">
    <location>
        <begin position="229"/>
        <end position="307"/>
    </location>
</feature>
<feature type="domain" description="Kringle" evidence="10">
    <location>
        <begin position="147"/>
        <end position="226"/>
    </location>
</feature>
<dbReference type="PROSITE" id="PS50070">
    <property type="entry name" value="KRINGLE_2"/>
    <property type="match status" value="5"/>
</dbReference>
<comment type="caution">
    <text evidence="9">Lacks conserved residue(s) required for the propagation of feature annotation.</text>
</comment>
<feature type="disulfide bond" evidence="9">
    <location>
        <begin position="251"/>
        <end position="290"/>
    </location>
</feature>
<evidence type="ECO:0000313" key="14">
    <source>
        <dbReference type="Proteomes" id="UP000197619"/>
    </source>
</evidence>
<dbReference type="InterPro" id="IPR001254">
    <property type="entry name" value="Trypsin_dom"/>
</dbReference>
<dbReference type="InterPro" id="IPR013806">
    <property type="entry name" value="Kringle-like"/>
</dbReference>
<dbReference type="FunFam" id="2.40.10.10:FF:000002">
    <property type="entry name" value="Transmembrane protease serine"/>
    <property type="match status" value="1"/>
</dbReference>
<evidence type="ECO:0000256" key="4">
    <source>
        <dbReference type="ARBA" id="ARBA00022729"/>
    </source>
</evidence>
<evidence type="ECO:0000259" key="10">
    <source>
        <dbReference type="PROSITE" id="PS50070"/>
    </source>
</evidence>
<dbReference type="AlphaFoldDB" id="A0A218V7U2"/>
<organism evidence="13 14">
    <name type="scientific">Lonchura striata</name>
    <name type="common">white-rumped munia</name>
    <dbReference type="NCBI Taxonomy" id="40157"/>
    <lineage>
        <taxon>Eukaryota</taxon>
        <taxon>Metazoa</taxon>
        <taxon>Chordata</taxon>
        <taxon>Craniata</taxon>
        <taxon>Vertebrata</taxon>
        <taxon>Euteleostomi</taxon>
        <taxon>Archelosauria</taxon>
        <taxon>Archosauria</taxon>
        <taxon>Dinosauria</taxon>
        <taxon>Saurischia</taxon>
        <taxon>Theropoda</taxon>
        <taxon>Coelurosauria</taxon>
        <taxon>Aves</taxon>
        <taxon>Neognathae</taxon>
        <taxon>Neoaves</taxon>
        <taxon>Telluraves</taxon>
        <taxon>Australaves</taxon>
        <taxon>Passeriformes</taxon>
        <taxon>Passeroidea</taxon>
        <taxon>Estrildidae</taxon>
        <taxon>Estrildinae</taxon>
        <taxon>Lonchura</taxon>
    </lineage>
</organism>
<protein>
    <submittedName>
        <fullName evidence="13">Plasminogen</fullName>
    </submittedName>
</protein>
<feature type="disulfide bond" evidence="9">
    <location>
        <begin position="424"/>
        <end position="447"/>
    </location>
</feature>
<dbReference type="InterPro" id="IPR009003">
    <property type="entry name" value="Peptidase_S1_PA"/>
</dbReference>
<dbReference type="GO" id="GO:0005102">
    <property type="term" value="F:signaling receptor binding"/>
    <property type="evidence" value="ECO:0007669"/>
    <property type="project" value="TreeGrafter"/>
</dbReference>
<dbReference type="GO" id="GO:0006508">
    <property type="term" value="P:proteolysis"/>
    <property type="evidence" value="ECO:0007669"/>
    <property type="project" value="InterPro"/>
</dbReference>
<dbReference type="InterPro" id="IPR050759">
    <property type="entry name" value="Serine_protease_kringle"/>
</dbReference>
<dbReference type="PIRSF" id="PIRSF001152">
    <property type="entry name" value="HGF_MST1"/>
    <property type="match status" value="1"/>
</dbReference>
<accession>A0A218V7U2</accession>
<dbReference type="FunFam" id="2.40.20.10:FF:000004">
    <property type="entry name" value="Hepatocyte growth factor"/>
    <property type="match status" value="1"/>
</dbReference>
<dbReference type="FunFam" id="2.40.20.10:FF:000034">
    <property type="entry name" value="Plasminogen"/>
    <property type="match status" value="1"/>
</dbReference>
<comment type="subcellular location">
    <subcellularLocation>
        <location evidence="1">Secreted</location>
    </subcellularLocation>
</comment>
<dbReference type="CDD" id="cd00190">
    <property type="entry name" value="Tryp_SPc"/>
    <property type="match status" value="1"/>
</dbReference>
<dbReference type="InterPro" id="IPR038178">
    <property type="entry name" value="Kringle_sf"/>
</dbReference>
<dbReference type="SMART" id="SM00130">
    <property type="entry name" value="KR"/>
    <property type="match status" value="5"/>
</dbReference>
<dbReference type="PROSITE" id="PS50240">
    <property type="entry name" value="TRYPSIN_DOM"/>
    <property type="match status" value="1"/>
</dbReference>
<evidence type="ECO:0000256" key="7">
    <source>
        <dbReference type="ARBA" id="ARBA00024195"/>
    </source>
</evidence>
<dbReference type="GO" id="GO:0005615">
    <property type="term" value="C:extracellular space"/>
    <property type="evidence" value="ECO:0007669"/>
    <property type="project" value="TreeGrafter"/>
</dbReference>
<dbReference type="SUPFAM" id="SSF57414">
    <property type="entry name" value="Hairpin loop containing domain-like"/>
    <property type="match status" value="1"/>
</dbReference>
<feature type="domain" description="Peptidase S1" evidence="11">
    <location>
        <begin position="562"/>
        <end position="697"/>
    </location>
</feature>
<evidence type="ECO:0000256" key="1">
    <source>
        <dbReference type="ARBA" id="ARBA00004613"/>
    </source>
</evidence>
<evidence type="ECO:0000313" key="13">
    <source>
        <dbReference type="EMBL" id="OWK61791.1"/>
    </source>
</evidence>
<dbReference type="SMART" id="SM00020">
    <property type="entry name" value="Tryp_SPc"/>
    <property type="match status" value="1"/>
</dbReference>
<dbReference type="Proteomes" id="UP000197619">
    <property type="component" value="Unassembled WGS sequence"/>
</dbReference>
<keyword evidence="8" id="KW-0721">Serine protease homolog</keyword>
<feature type="disulfide bond" evidence="9">
    <location>
        <begin position="230"/>
        <end position="307"/>
    </location>
</feature>
<dbReference type="Pfam" id="PF00089">
    <property type="entry name" value="Trypsin"/>
    <property type="match status" value="1"/>
</dbReference>
<feature type="domain" description="Kringle" evidence="10">
    <location>
        <begin position="374"/>
        <end position="452"/>
    </location>
</feature>
<dbReference type="InterPro" id="IPR000001">
    <property type="entry name" value="Kringle"/>
</dbReference>
<dbReference type="FunFam" id="2.40.20.10:FF:000025">
    <property type="entry name" value="Plasminogen"/>
    <property type="match status" value="1"/>
</dbReference>
<comment type="similarity">
    <text evidence="8">Belongs to the peptidase S1 family. Plasminogen subfamily.</text>
</comment>
<dbReference type="CDD" id="cd00108">
    <property type="entry name" value="KR"/>
    <property type="match status" value="4"/>
</dbReference>
<sequence length="699" mass="79778">MVPRAMENNYHWKCQESPAYFRQYCGDQRKLSETGARHLQALCDEVQGSILDHYVRTEGAWLLNPMKQVYRANSDEECAEKCESEEKFPCRKISIYSVLFLTLLSPLKFNRAFLFTSKDQQCLTLSENTKTAMIFRRANAILYEKRKCREGKGVNYRGTEAKTRKGVKCQKWADNSPHKPNYTPEKYPKAGLEENYCRNPDQDEKGPWCYTTDPDTRFDYCNIPECEVECMHCSGENYHGVVATTESGLECQRWDSQEPHSHGYLPENFPEKDLKNNYCRNPDGEPRPWCFTTSPTKRWEYCDIPRCKTFISQVFCFRSLDENYCRNPDGEKMPWCYTTNTTARWEYCNIPSCDSTKPEDPAVDVPEQAEVAEECYQGNGVSYRGTASFTLSGKKCQAWSSMSPHRHNKTAENFPNAGLSQNYCRNPDADSRPWCYTTDPSVRWEYCDLKKCDGQGLQTVPKPPQTTQETNPECITENGVDYRGTVAKTARGRTCQEWSSQRPHSHDYFTPTTHPRAGLEKNYCRNPDGDVNGPWCYTTDPRKAWEYCDIPKCRNYSFKDYMNVGNPSSDQNCVLKGLLQGVFRIRTPGPGRSASVPGTRGAGYLKETGFPVIENKICNRPEFLNGRVKNHELCAGNIHGGTDTCQGDSGGPLVCLDQDKFVQHGVTSWGLGCAQPMKPGVYVRVSNYISWIKSVMESN</sequence>
<evidence type="ECO:0000256" key="5">
    <source>
        <dbReference type="ARBA" id="ARBA00022737"/>
    </source>
</evidence>
<proteinExistence type="inferred from homology"/>
<evidence type="ECO:0000259" key="11">
    <source>
        <dbReference type="PROSITE" id="PS50240"/>
    </source>
</evidence>
<dbReference type="EMBL" id="MUZQ01000036">
    <property type="protein sequence ID" value="OWK61791.1"/>
    <property type="molecule type" value="Genomic_DNA"/>
</dbReference>
<dbReference type="InterPro" id="IPR033116">
    <property type="entry name" value="TRYPSIN_SER"/>
</dbReference>
<evidence type="ECO:0000256" key="9">
    <source>
        <dbReference type="PROSITE-ProRule" id="PRU00121"/>
    </source>
</evidence>
<dbReference type="InterPro" id="IPR043504">
    <property type="entry name" value="Peptidase_S1_PA_chymotrypsin"/>
</dbReference>
<evidence type="ECO:0000256" key="3">
    <source>
        <dbReference type="ARBA" id="ARBA00022572"/>
    </source>
</evidence>
<dbReference type="PROSITE" id="PS50948">
    <property type="entry name" value="PAN"/>
    <property type="match status" value="1"/>
</dbReference>
<evidence type="ECO:0000259" key="12">
    <source>
        <dbReference type="PROSITE" id="PS50948"/>
    </source>
</evidence>
<dbReference type="SUPFAM" id="SSF50494">
    <property type="entry name" value="Trypsin-like serine proteases"/>
    <property type="match status" value="1"/>
</dbReference>
<feature type="disulfide bond" evidence="9">
    <location>
        <begin position="396"/>
        <end position="435"/>
    </location>
</feature>
<evidence type="ECO:0000256" key="6">
    <source>
        <dbReference type="ARBA" id="ARBA00023157"/>
    </source>
</evidence>
<dbReference type="FunFam" id="2.40.20.10:FF:000002">
    <property type="entry name" value="Hepatocyte growth factor"/>
    <property type="match status" value="1"/>
</dbReference>
<dbReference type="Pfam" id="PF00051">
    <property type="entry name" value="Kringle"/>
    <property type="match status" value="5"/>
</dbReference>
<dbReference type="InterPro" id="IPR018056">
    <property type="entry name" value="Kringle_CS"/>
</dbReference>
<keyword evidence="4" id="KW-0732">Signal</keyword>
<keyword evidence="6 9" id="KW-1015">Disulfide bond</keyword>
<evidence type="ECO:0000256" key="2">
    <source>
        <dbReference type="ARBA" id="ARBA00022525"/>
    </source>
</evidence>
<feature type="domain" description="Apple" evidence="12">
    <location>
        <begin position="43"/>
        <end position="148"/>
    </location>
</feature>
<gene>
    <name evidence="13" type="primary">PLG</name>
    <name evidence="13" type="ORF">RLOC_00011767</name>
</gene>
<dbReference type="InterPro" id="IPR003609">
    <property type="entry name" value="Pan_app"/>
</dbReference>
<feature type="domain" description="Kringle" evidence="10">
    <location>
        <begin position="473"/>
        <end position="553"/>
    </location>
</feature>
<reference evidence="13 14" key="1">
    <citation type="submission" date="2017-05" db="EMBL/GenBank/DDBJ databases">
        <title>Genome of assembly of the Bengalese finch, Lonchura striata domestica.</title>
        <authorList>
            <person name="Colquitt B.M."/>
            <person name="Brainard M.S."/>
        </authorList>
    </citation>
    <scope>NUCLEOTIDE SEQUENCE [LARGE SCALE GENOMIC DNA]</scope>
    <source>
        <strain evidence="13">White83orange57</strain>
    </source>
</reference>
<keyword evidence="14" id="KW-1185">Reference proteome</keyword>
<comment type="caution">
    <text evidence="13">The sequence shown here is derived from an EMBL/GenBank/DDBJ whole genome shotgun (WGS) entry which is preliminary data.</text>
</comment>
<dbReference type="GO" id="GO:0004252">
    <property type="term" value="F:serine-type endopeptidase activity"/>
    <property type="evidence" value="ECO:0007669"/>
    <property type="project" value="InterPro"/>
</dbReference>
<dbReference type="PANTHER" id="PTHR24261:SF13">
    <property type="entry name" value="PLASMINOGEN"/>
    <property type="match status" value="1"/>
</dbReference>